<organism evidence="1 2">
    <name type="scientific">Persea americana</name>
    <name type="common">Avocado</name>
    <dbReference type="NCBI Taxonomy" id="3435"/>
    <lineage>
        <taxon>Eukaryota</taxon>
        <taxon>Viridiplantae</taxon>
        <taxon>Streptophyta</taxon>
        <taxon>Embryophyta</taxon>
        <taxon>Tracheophyta</taxon>
        <taxon>Spermatophyta</taxon>
        <taxon>Magnoliopsida</taxon>
        <taxon>Magnoliidae</taxon>
        <taxon>Laurales</taxon>
        <taxon>Lauraceae</taxon>
        <taxon>Persea</taxon>
    </lineage>
</organism>
<evidence type="ECO:0000313" key="1">
    <source>
        <dbReference type="EMBL" id="KAJ8633493.1"/>
    </source>
</evidence>
<keyword evidence="2" id="KW-1185">Reference proteome</keyword>
<sequence>MSGTLLSTGVRYHNLPQNYIRPQSQRPQLSQVVSQPVPLIDLGGSEDEILRQIDEACRSFRCFQVINHGILPETMRKVTEIAREFFHLPIEEKMKYYSDDPLKKMRLSTSSNIRKEKVHNWRDYLRLHCHPLEEFVNDWPSTPSSFKDVVSTYCKEVRELGLKLLGVISESLGLEREYIEKVLLGDEQGQHMAINYYPPCPEPDLTYGLPAHTDPNTLTILLLDHQVPGLQVLKDGKWIAVDPHPNALTVNIGDQLQALSNGKYKSLWHRAIVNSNEERISVASFICPANDAVIAPAKKLTSEETPAIYRSFTYDEYYRRFWSRNLDEENCLDLFK</sequence>
<protein>
    <submittedName>
        <fullName evidence="1">Uncharacterized protein</fullName>
    </submittedName>
</protein>
<dbReference type="Proteomes" id="UP001234297">
    <property type="component" value="Chromosome 8"/>
</dbReference>
<proteinExistence type="predicted"/>
<dbReference type="EMBL" id="CM056816">
    <property type="protein sequence ID" value="KAJ8633493.1"/>
    <property type="molecule type" value="Genomic_DNA"/>
</dbReference>
<gene>
    <name evidence="1" type="ORF">MRB53_026829</name>
</gene>
<accession>A0ACC2LK28</accession>
<name>A0ACC2LK28_PERAE</name>
<reference evidence="1 2" key="1">
    <citation type="journal article" date="2022" name="Hortic Res">
        <title>A haplotype resolved chromosomal level avocado genome allows analysis of novel avocado genes.</title>
        <authorList>
            <person name="Nath O."/>
            <person name="Fletcher S.J."/>
            <person name="Hayward A."/>
            <person name="Shaw L.M."/>
            <person name="Masouleh A.K."/>
            <person name="Furtado A."/>
            <person name="Henry R.J."/>
            <person name="Mitter N."/>
        </authorList>
    </citation>
    <scope>NUCLEOTIDE SEQUENCE [LARGE SCALE GENOMIC DNA]</scope>
    <source>
        <strain evidence="2">cv. Hass</strain>
    </source>
</reference>
<evidence type="ECO:0000313" key="2">
    <source>
        <dbReference type="Proteomes" id="UP001234297"/>
    </source>
</evidence>
<comment type="caution">
    <text evidence="1">The sequence shown here is derived from an EMBL/GenBank/DDBJ whole genome shotgun (WGS) entry which is preliminary data.</text>
</comment>